<dbReference type="SUPFAM" id="SSF47336">
    <property type="entry name" value="ACP-like"/>
    <property type="match status" value="2"/>
</dbReference>
<dbReference type="InterPro" id="IPR015424">
    <property type="entry name" value="PyrdxlP-dep_Trfase"/>
</dbReference>
<dbReference type="Gene3D" id="3.40.640.10">
    <property type="entry name" value="Type I PLP-dependent aspartate aminotransferase-like (Major domain)"/>
    <property type="match status" value="1"/>
</dbReference>
<keyword evidence="3" id="KW-0597">Phosphoprotein</keyword>
<dbReference type="InterPro" id="IPR036736">
    <property type="entry name" value="ACP-like_sf"/>
</dbReference>
<dbReference type="Pfam" id="PF00155">
    <property type="entry name" value="Aminotran_1_2"/>
    <property type="match status" value="1"/>
</dbReference>
<dbReference type="Gene3D" id="3.90.1150.10">
    <property type="entry name" value="Aspartate Aminotransferase, domain 1"/>
    <property type="match status" value="1"/>
</dbReference>
<evidence type="ECO:0000256" key="5">
    <source>
        <dbReference type="ARBA" id="ARBA00022898"/>
    </source>
</evidence>
<evidence type="ECO:0000256" key="3">
    <source>
        <dbReference type="ARBA" id="ARBA00022553"/>
    </source>
</evidence>
<sequence>MSMQGVESAAERQALLRQSVLQTFARLTEYEPAALAMNSHLEHDLGVDSIALAEIAATLNRQFQLNTPLQVQEIKTIQDALDGILQREPTLPEAQKTAPATATPQQWLGALLRRVFAAHSGYDAEVLTPDAAIEGDLGIDSVAVVTAQSEILKALRLSDDVALERSATLAELQACLTARLTQEKGADWFRQLATNDASTPSDEVSDDADAPASAAAAGAASRLAELGDSRTMRDFVGIEHPDLFHKAREFRAFYRDKKERELYWYGMPLETPCKNRAVMFDDITGKSREFLMFGSNSYLGLSNHPEVIQAIQDAAGAYGATNTGCRIIAGSNVLHLELERKLAKLKGREDCIVYPSGYSANLGCISALTSRHDLVFTDAINHMSIQDGCKLAGAQRKIYDHSLTSLEKSLARYADHPGGKLIVTDGVFSMHGDIVDLPRLMNLAERYGARVLVDDAHSTGVLGKTGSGTAEHFNMKGRVDLELGTMSKALSGLGGFVCADGDVVEFLRFYSNSYVFAATIPAPVAAGVIASIDVMLREPERLTMLWDNIYYFRTLLLNAGFDLEHSRRPLCRSSWAMMQRRCFSAGRCARAACFARRWCSPASAWGMRACASASPANIPGKIWTKPMPSWWRRLRRLAFPSMPHRFGKRACTSRRPDLWQSSPRLFWTACSGMRSRRRTKRRCCAVKGAGAFVSWRKMPARWPPLYGKAALPGRRY</sequence>
<dbReference type="EC" id="2.3.1.47" evidence="7"/>
<dbReference type="InterPro" id="IPR050087">
    <property type="entry name" value="AON_synthase_class-II"/>
</dbReference>
<keyword evidence="5" id="KW-0663">Pyridoxal phosphate</keyword>
<reference evidence="7 8" key="1">
    <citation type="submission" date="2019-05" db="EMBL/GenBank/DDBJ databases">
        <authorList>
            <consortium name="Pathogen Informatics"/>
        </authorList>
    </citation>
    <scope>NUCLEOTIDE SEQUENCE [LARGE SCALE GENOMIC DNA]</scope>
    <source>
        <strain evidence="7 8">NCTC12971</strain>
    </source>
</reference>
<accession>A0A4U9HXH2</accession>
<feature type="domain" description="Carrier" evidence="6">
    <location>
        <begin position="11"/>
        <end position="88"/>
    </location>
</feature>
<dbReference type="GO" id="GO:0008710">
    <property type="term" value="F:8-amino-7-oxononanoate synthase activity"/>
    <property type="evidence" value="ECO:0007669"/>
    <property type="project" value="UniProtKB-EC"/>
</dbReference>
<dbReference type="Gene3D" id="1.10.1200.10">
    <property type="entry name" value="ACP-like"/>
    <property type="match status" value="2"/>
</dbReference>
<dbReference type="PROSITE" id="PS00012">
    <property type="entry name" value="PHOSPHOPANTETHEINE"/>
    <property type="match status" value="1"/>
</dbReference>
<dbReference type="PANTHER" id="PTHR13693">
    <property type="entry name" value="CLASS II AMINOTRANSFERASE/8-AMINO-7-OXONONANOATE SYNTHASE"/>
    <property type="match status" value="1"/>
</dbReference>
<dbReference type="SUPFAM" id="SSF53383">
    <property type="entry name" value="PLP-dependent transferases"/>
    <property type="match status" value="1"/>
</dbReference>
<comment type="cofactor">
    <cofactor evidence="1">
        <name>pyridoxal 5'-phosphate</name>
        <dbReference type="ChEBI" id="CHEBI:597326"/>
    </cofactor>
</comment>
<evidence type="ECO:0000256" key="4">
    <source>
        <dbReference type="ARBA" id="ARBA00022679"/>
    </source>
</evidence>
<dbReference type="EMBL" id="LR590463">
    <property type="protein sequence ID" value="VTP68341.1"/>
    <property type="molecule type" value="Genomic_DNA"/>
</dbReference>
<name>A0A4U9HXH2_SERRU</name>
<dbReference type="Proteomes" id="UP000307968">
    <property type="component" value="Chromosome"/>
</dbReference>
<keyword evidence="2" id="KW-0596">Phosphopantetheine</keyword>
<dbReference type="InterPro" id="IPR015421">
    <property type="entry name" value="PyrdxlP-dep_Trfase_major"/>
</dbReference>
<organism evidence="7 8">
    <name type="scientific">Serratia rubidaea</name>
    <name type="common">Serratia marinorubra</name>
    <dbReference type="NCBI Taxonomy" id="61652"/>
    <lineage>
        <taxon>Bacteria</taxon>
        <taxon>Pseudomonadati</taxon>
        <taxon>Pseudomonadota</taxon>
        <taxon>Gammaproteobacteria</taxon>
        <taxon>Enterobacterales</taxon>
        <taxon>Yersiniaceae</taxon>
        <taxon>Serratia</taxon>
    </lineage>
</organism>
<evidence type="ECO:0000313" key="8">
    <source>
        <dbReference type="Proteomes" id="UP000307968"/>
    </source>
</evidence>
<protein>
    <submittedName>
        <fullName evidence="7">8-amino-7-oxononanoate synthase</fullName>
        <ecNumber evidence="7">2.3.1.47</ecNumber>
    </submittedName>
</protein>
<proteinExistence type="predicted"/>
<evidence type="ECO:0000256" key="1">
    <source>
        <dbReference type="ARBA" id="ARBA00001933"/>
    </source>
</evidence>
<dbReference type="InterPro" id="IPR006162">
    <property type="entry name" value="Ppantetheine_attach_site"/>
</dbReference>
<keyword evidence="4 7" id="KW-0808">Transferase</keyword>
<evidence type="ECO:0000256" key="2">
    <source>
        <dbReference type="ARBA" id="ARBA00022450"/>
    </source>
</evidence>
<dbReference type="PANTHER" id="PTHR13693:SF3">
    <property type="entry name" value="LD36009P"/>
    <property type="match status" value="1"/>
</dbReference>
<dbReference type="PROSITE" id="PS00599">
    <property type="entry name" value="AA_TRANSFER_CLASS_2"/>
    <property type="match status" value="1"/>
</dbReference>
<dbReference type="InterPro" id="IPR009081">
    <property type="entry name" value="PP-bd_ACP"/>
</dbReference>
<evidence type="ECO:0000313" key="7">
    <source>
        <dbReference type="EMBL" id="VTP68341.1"/>
    </source>
</evidence>
<evidence type="ECO:0000259" key="6">
    <source>
        <dbReference type="PROSITE" id="PS50075"/>
    </source>
</evidence>
<keyword evidence="7" id="KW-0012">Acyltransferase</keyword>
<dbReference type="InterPro" id="IPR015422">
    <property type="entry name" value="PyrdxlP-dep_Trfase_small"/>
</dbReference>
<dbReference type="GO" id="GO:0030170">
    <property type="term" value="F:pyridoxal phosphate binding"/>
    <property type="evidence" value="ECO:0007669"/>
    <property type="project" value="InterPro"/>
</dbReference>
<dbReference type="Pfam" id="PF00550">
    <property type="entry name" value="PP-binding"/>
    <property type="match status" value="1"/>
</dbReference>
<dbReference type="PROSITE" id="PS50075">
    <property type="entry name" value="CARRIER"/>
    <property type="match status" value="1"/>
</dbReference>
<dbReference type="InterPro" id="IPR001917">
    <property type="entry name" value="Aminotrans_II_pyridoxalP_BS"/>
</dbReference>
<gene>
    <name evidence="7" type="primary">bioF_6</name>
    <name evidence="7" type="ORF">NCTC12971_05573</name>
</gene>
<dbReference type="InterPro" id="IPR004839">
    <property type="entry name" value="Aminotransferase_I/II_large"/>
</dbReference>
<dbReference type="AlphaFoldDB" id="A0A4U9HXH2"/>